<feature type="transmembrane region" description="Helical" evidence="1">
    <location>
        <begin position="20"/>
        <end position="42"/>
    </location>
</feature>
<organism evidence="3 4">
    <name type="scientific">Albidovulum sediminis</name>
    <dbReference type="NCBI Taxonomy" id="3066345"/>
    <lineage>
        <taxon>Bacteria</taxon>
        <taxon>Pseudomonadati</taxon>
        <taxon>Pseudomonadota</taxon>
        <taxon>Alphaproteobacteria</taxon>
        <taxon>Rhodobacterales</taxon>
        <taxon>Paracoccaceae</taxon>
        <taxon>Albidovulum</taxon>
    </lineage>
</organism>
<sequence length="173" mass="19101">MIAALRRLLGRDSGAVTVEFVLWFPLFFGVFLSSVESGILMLRYVMLERGLDVTVRDLRIGTLMFPDHDDLKREICRNSLILPDCIDSLSVELQRVSTTTWQMPPAPVACIDRSEEVQPVTTVTQGGANDLMLIRVCSKFEPILPTSVLGLSLRNDGAGNYALVAASTFVNEP</sequence>
<evidence type="ECO:0000259" key="2">
    <source>
        <dbReference type="Pfam" id="PF07811"/>
    </source>
</evidence>
<proteinExistence type="predicted"/>
<dbReference type="Proteomes" id="UP001205601">
    <property type="component" value="Unassembled WGS sequence"/>
</dbReference>
<dbReference type="EMBL" id="JAOCQF010000004">
    <property type="protein sequence ID" value="MCT8331523.1"/>
    <property type="molecule type" value="Genomic_DNA"/>
</dbReference>
<gene>
    <name evidence="3" type="ORF">N5I32_18560</name>
</gene>
<keyword evidence="4" id="KW-1185">Reference proteome</keyword>
<keyword evidence="1" id="KW-1133">Transmembrane helix</keyword>
<dbReference type="Pfam" id="PF07811">
    <property type="entry name" value="TadE"/>
    <property type="match status" value="1"/>
</dbReference>
<protein>
    <submittedName>
        <fullName evidence="3">Pilus assembly protein</fullName>
    </submittedName>
</protein>
<accession>A0ABT2NRG9</accession>
<evidence type="ECO:0000313" key="3">
    <source>
        <dbReference type="EMBL" id="MCT8331523.1"/>
    </source>
</evidence>
<feature type="domain" description="TadE-like" evidence="2">
    <location>
        <begin position="14"/>
        <end position="52"/>
    </location>
</feature>
<dbReference type="RefSeq" id="WP_261497431.1">
    <property type="nucleotide sequence ID" value="NZ_JAOCQF010000004.1"/>
</dbReference>
<comment type="caution">
    <text evidence="3">The sequence shown here is derived from an EMBL/GenBank/DDBJ whole genome shotgun (WGS) entry which is preliminary data.</text>
</comment>
<dbReference type="InterPro" id="IPR012495">
    <property type="entry name" value="TadE-like_dom"/>
</dbReference>
<reference evidence="4" key="1">
    <citation type="submission" date="2023-07" db="EMBL/GenBank/DDBJ databases">
        <title>Defluviimonas sediminis sp. nov., isolated from mangrove sediment.</title>
        <authorList>
            <person name="Liu L."/>
            <person name="Li J."/>
            <person name="Huang Y."/>
            <person name="Pan J."/>
            <person name="Li M."/>
        </authorList>
    </citation>
    <scope>NUCLEOTIDE SEQUENCE [LARGE SCALE GENOMIC DNA]</scope>
    <source>
        <strain evidence="4">FT324</strain>
    </source>
</reference>
<evidence type="ECO:0000256" key="1">
    <source>
        <dbReference type="SAM" id="Phobius"/>
    </source>
</evidence>
<keyword evidence="1" id="KW-0812">Transmembrane</keyword>
<evidence type="ECO:0000313" key="4">
    <source>
        <dbReference type="Proteomes" id="UP001205601"/>
    </source>
</evidence>
<keyword evidence="1" id="KW-0472">Membrane</keyword>
<name>A0ABT2NRG9_9RHOB</name>